<comment type="caution">
    <text evidence="16">The sequence shown here is derived from an EMBL/GenBank/DDBJ whole genome shotgun (WGS) entry which is preliminary data.</text>
</comment>
<protein>
    <recommendedName>
        <fullName evidence="18">TonB-dependent receptor</fullName>
    </recommendedName>
</protein>
<dbReference type="PANTHER" id="PTHR32552">
    <property type="entry name" value="FERRICHROME IRON RECEPTOR-RELATED"/>
    <property type="match status" value="1"/>
</dbReference>
<sequence length="858" mass="92202">MTFRGSLRARHLVRAGLLLGSALATQPLLAQDAVPAESNVGGVEEIIVTAQKREQNLQNVPISITALTSDSIKANRIQDVRDLNAIAPNLTVRFSSGGGQIPNFTLRGLLTSGTAAGTDKGVALYLDGVYIQSVIGSVFDFADIERIEVLKGPQGTLFGRNSTGGAISITTKGPKGEFAVKQDLTYGNYDQFRSKTRIDLPQVGPFSAAITYLHSERRGDTRNLGAGTQLDFRPSGSKVYGLRTSPKYLGSDNVEAVAVSVKADLIDNLDINYKFDYSENDYTPNAQGISYVQPGGVVAALRAASPNPQTPVSLKRPKAVNNAFTTPSRLWSYGHNLTTQYQLNDVVTFKNIASYRKSSLTSTFQLDGTGGLVNIPVAALPGGRVLTLANATNTSNSSLSAGGTIGAVLGNGIPAGVPFVFLANNTYNREHQWSDEFQVNITTDWFTVTAGYLHFSNTIITGGAPGLYNTLITTALYGQGTTSPRMPFVIPSNAGFIPNNVKSISDAVFVQPEFHLTDRLDLVAGARITKDRKKGREVSPDQWVATGNAPPPRATVSRRISYRNSQQNFMVGLNYRPTDNMMVYAKYADGYISGGQLATIPFDPERAYSYEGGIKADLFDRRFRSNLAVFHVDYKAIQYTTSGTLTGVPSSFLFGQAVVSSGDAKATGFEWENTIVPVRGVTLTANLGYTDFKYDQNTIYGGPAAGGGICRGPSCTGGFVLQSGAPGYQEFQRPKWTANVAAQYDTEEMAFGGHLTFRVDANFKSKNLMTSDLTAGNALNEAEDPTIRATATSPAQWIVNGRAGIVGMNIGGTKADLSVWGKNIFNNRNIVQYSNLGPVASVIYERAPTYGVDLSFAF</sequence>
<dbReference type="Proteomes" id="UP000282971">
    <property type="component" value="Unassembled WGS sequence"/>
</dbReference>
<comment type="similarity">
    <text evidence="11 12">Belongs to the TonB-dependent receptor family.</text>
</comment>
<accession>A0A437M0C3</accession>
<keyword evidence="2 11" id="KW-0813">Transport</keyword>
<keyword evidence="10 11" id="KW-0998">Cell outer membrane</keyword>
<dbReference type="RefSeq" id="WP_127745087.1">
    <property type="nucleotide sequence ID" value="NZ_SACN01000002.1"/>
</dbReference>
<evidence type="ECO:0000256" key="8">
    <source>
        <dbReference type="ARBA" id="ARBA00023077"/>
    </source>
</evidence>
<evidence type="ECO:0000256" key="7">
    <source>
        <dbReference type="ARBA" id="ARBA00023065"/>
    </source>
</evidence>
<dbReference type="PANTHER" id="PTHR32552:SF81">
    <property type="entry name" value="TONB-DEPENDENT OUTER MEMBRANE RECEPTOR"/>
    <property type="match status" value="1"/>
</dbReference>
<keyword evidence="8 12" id="KW-0798">TonB box</keyword>
<evidence type="ECO:0000256" key="2">
    <source>
        <dbReference type="ARBA" id="ARBA00022448"/>
    </source>
</evidence>
<dbReference type="EMBL" id="SACN01000002">
    <property type="protein sequence ID" value="RVT91072.1"/>
    <property type="molecule type" value="Genomic_DNA"/>
</dbReference>
<evidence type="ECO:0000256" key="9">
    <source>
        <dbReference type="ARBA" id="ARBA00023136"/>
    </source>
</evidence>
<keyword evidence="17" id="KW-1185">Reference proteome</keyword>
<dbReference type="AlphaFoldDB" id="A0A437M0C3"/>
<keyword evidence="6" id="KW-0408">Iron</keyword>
<dbReference type="GO" id="GO:0009279">
    <property type="term" value="C:cell outer membrane"/>
    <property type="evidence" value="ECO:0007669"/>
    <property type="project" value="UniProtKB-SubCell"/>
</dbReference>
<feature type="domain" description="TonB-dependent receptor-like beta-barrel" evidence="14">
    <location>
        <begin position="273"/>
        <end position="823"/>
    </location>
</feature>
<evidence type="ECO:0000313" key="17">
    <source>
        <dbReference type="Proteomes" id="UP000282971"/>
    </source>
</evidence>
<reference evidence="16 17" key="1">
    <citation type="submission" date="2019-01" db="EMBL/GenBank/DDBJ databases">
        <authorList>
            <person name="Chen W.-M."/>
        </authorList>
    </citation>
    <scope>NUCLEOTIDE SEQUENCE [LARGE SCALE GENOMIC DNA]</scope>
    <source>
        <strain evidence="16 17">CCP-7</strain>
    </source>
</reference>
<feature type="chain" id="PRO_5019084608" description="TonB-dependent receptor" evidence="13">
    <location>
        <begin position="31"/>
        <end position="858"/>
    </location>
</feature>
<evidence type="ECO:0000256" key="4">
    <source>
        <dbReference type="ARBA" id="ARBA00022496"/>
    </source>
</evidence>
<dbReference type="SUPFAM" id="SSF56935">
    <property type="entry name" value="Porins"/>
    <property type="match status" value="1"/>
</dbReference>
<proteinExistence type="inferred from homology"/>
<keyword evidence="9 11" id="KW-0472">Membrane</keyword>
<evidence type="ECO:0000259" key="15">
    <source>
        <dbReference type="Pfam" id="PF07715"/>
    </source>
</evidence>
<feature type="domain" description="TonB-dependent receptor plug" evidence="15">
    <location>
        <begin position="57"/>
        <end position="166"/>
    </location>
</feature>
<keyword evidence="4" id="KW-0410">Iron transport</keyword>
<dbReference type="OrthoDB" id="7518525at2"/>
<keyword evidence="7" id="KW-0406">Ion transport</keyword>
<dbReference type="PROSITE" id="PS52016">
    <property type="entry name" value="TONB_DEPENDENT_REC_3"/>
    <property type="match status" value="1"/>
</dbReference>
<evidence type="ECO:0000256" key="1">
    <source>
        <dbReference type="ARBA" id="ARBA00004571"/>
    </source>
</evidence>
<evidence type="ECO:0000256" key="10">
    <source>
        <dbReference type="ARBA" id="ARBA00023237"/>
    </source>
</evidence>
<evidence type="ECO:0000256" key="5">
    <source>
        <dbReference type="ARBA" id="ARBA00022692"/>
    </source>
</evidence>
<evidence type="ECO:0000256" key="3">
    <source>
        <dbReference type="ARBA" id="ARBA00022452"/>
    </source>
</evidence>
<feature type="signal peptide" evidence="13">
    <location>
        <begin position="1"/>
        <end position="30"/>
    </location>
</feature>
<organism evidence="16 17">
    <name type="scientific">Sphingomonas crocodyli</name>
    <dbReference type="NCBI Taxonomy" id="1979270"/>
    <lineage>
        <taxon>Bacteria</taxon>
        <taxon>Pseudomonadati</taxon>
        <taxon>Pseudomonadota</taxon>
        <taxon>Alphaproteobacteria</taxon>
        <taxon>Sphingomonadales</taxon>
        <taxon>Sphingomonadaceae</taxon>
        <taxon>Sphingomonas</taxon>
    </lineage>
</organism>
<dbReference type="Pfam" id="PF07715">
    <property type="entry name" value="Plug"/>
    <property type="match status" value="1"/>
</dbReference>
<dbReference type="Pfam" id="PF00593">
    <property type="entry name" value="TonB_dep_Rec_b-barrel"/>
    <property type="match status" value="1"/>
</dbReference>
<evidence type="ECO:0000259" key="14">
    <source>
        <dbReference type="Pfam" id="PF00593"/>
    </source>
</evidence>
<evidence type="ECO:0000256" key="6">
    <source>
        <dbReference type="ARBA" id="ARBA00023004"/>
    </source>
</evidence>
<evidence type="ECO:0000313" key="16">
    <source>
        <dbReference type="EMBL" id="RVT91072.1"/>
    </source>
</evidence>
<evidence type="ECO:0000256" key="12">
    <source>
        <dbReference type="RuleBase" id="RU003357"/>
    </source>
</evidence>
<keyword evidence="5 11" id="KW-0812">Transmembrane</keyword>
<dbReference type="Gene3D" id="2.40.170.20">
    <property type="entry name" value="TonB-dependent receptor, beta-barrel domain"/>
    <property type="match status" value="2"/>
</dbReference>
<comment type="subcellular location">
    <subcellularLocation>
        <location evidence="1 11">Cell outer membrane</location>
        <topology evidence="1 11">Multi-pass membrane protein</topology>
    </subcellularLocation>
</comment>
<dbReference type="InterPro" id="IPR039426">
    <property type="entry name" value="TonB-dep_rcpt-like"/>
</dbReference>
<dbReference type="InterPro" id="IPR012910">
    <property type="entry name" value="Plug_dom"/>
</dbReference>
<dbReference type="InterPro" id="IPR000531">
    <property type="entry name" value="Beta-barrel_TonB"/>
</dbReference>
<gene>
    <name evidence="16" type="ORF">EOD43_16215</name>
</gene>
<keyword evidence="13" id="KW-0732">Signal</keyword>
<dbReference type="GO" id="GO:0006826">
    <property type="term" value="P:iron ion transport"/>
    <property type="evidence" value="ECO:0007669"/>
    <property type="project" value="UniProtKB-KW"/>
</dbReference>
<keyword evidence="3 11" id="KW-1134">Transmembrane beta strand</keyword>
<name>A0A437M0C3_9SPHN</name>
<evidence type="ECO:0000256" key="13">
    <source>
        <dbReference type="SAM" id="SignalP"/>
    </source>
</evidence>
<evidence type="ECO:0008006" key="18">
    <source>
        <dbReference type="Google" id="ProtNLM"/>
    </source>
</evidence>
<evidence type="ECO:0000256" key="11">
    <source>
        <dbReference type="PROSITE-ProRule" id="PRU01360"/>
    </source>
</evidence>
<dbReference type="InterPro" id="IPR036942">
    <property type="entry name" value="Beta-barrel_TonB_sf"/>
</dbReference>